<evidence type="ECO:0000313" key="1">
    <source>
        <dbReference type="EMBL" id="GME84698.1"/>
    </source>
</evidence>
<dbReference type="Proteomes" id="UP001165064">
    <property type="component" value="Unassembled WGS sequence"/>
</dbReference>
<gene>
    <name evidence="1" type="ORF">Amon02_000702900</name>
</gene>
<name>A0ACB5TAW5_AMBMO</name>
<sequence length="407" mass="46576">MDKEGNEVSISGSLQCFSNITASLPSNIQKTILELSVNYLHPLDADMELTILILNHISISRLKITVDNEHSWLKTEYIGSFRVPHGLLYQYLQMFDHCPVVTVHLDSSSQFLKLSFLKPLLIRCDFVIITQVFYLRDERVWFCPAKVIEIHDINQSATEKLTDCIQCFPSLITITVTKATHDILKTLTYLTSALDTINVYLQDNVSDVMKTVAANTNPKIKIHLHKVNVYHNDLVPVKMNFLSQNKIGTINQYAESNAQPVLCPVHQNTERLYYNVGKLTGAILKNNTLQQFAIFPLKVLAFVTNCNFHGLKNITNFQIWGTLDYASFRTLPSQIEEMDLSMPPNVKPNMKLPDKPLSYGLRSLPLGNQKQNKFQLPFKLKKLPLHNVNFMHLFDFKTCEKSLRFDT</sequence>
<evidence type="ECO:0000313" key="2">
    <source>
        <dbReference type="Proteomes" id="UP001165064"/>
    </source>
</evidence>
<dbReference type="EMBL" id="BSXS01005693">
    <property type="protein sequence ID" value="GME84698.1"/>
    <property type="molecule type" value="Genomic_DNA"/>
</dbReference>
<proteinExistence type="predicted"/>
<keyword evidence="2" id="KW-1185">Reference proteome</keyword>
<reference evidence="1" key="1">
    <citation type="submission" date="2023-04" db="EMBL/GenBank/DDBJ databases">
        <title>Ambrosiozyma monospora NBRC 10751.</title>
        <authorList>
            <person name="Ichikawa N."/>
            <person name="Sato H."/>
            <person name="Tonouchi N."/>
        </authorList>
    </citation>
    <scope>NUCLEOTIDE SEQUENCE</scope>
    <source>
        <strain evidence="1">NBRC 10751</strain>
    </source>
</reference>
<comment type="caution">
    <text evidence="1">The sequence shown here is derived from an EMBL/GenBank/DDBJ whole genome shotgun (WGS) entry which is preliminary data.</text>
</comment>
<protein>
    <submittedName>
        <fullName evidence="1">Unnamed protein product</fullName>
    </submittedName>
</protein>
<accession>A0ACB5TAW5</accession>
<organism evidence="1 2">
    <name type="scientific">Ambrosiozyma monospora</name>
    <name type="common">Yeast</name>
    <name type="synonym">Endomycopsis monosporus</name>
    <dbReference type="NCBI Taxonomy" id="43982"/>
    <lineage>
        <taxon>Eukaryota</taxon>
        <taxon>Fungi</taxon>
        <taxon>Dikarya</taxon>
        <taxon>Ascomycota</taxon>
        <taxon>Saccharomycotina</taxon>
        <taxon>Pichiomycetes</taxon>
        <taxon>Pichiales</taxon>
        <taxon>Pichiaceae</taxon>
        <taxon>Ambrosiozyma</taxon>
    </lineage>
</organism>